<accession>A0A7Y9JBV2</accession>
<comment type="caution">
    <text evidence="3">The sequence shown here is derived from an EMBL/GenBank/DDBJ whole genome shotgun (WGS) entry which is preliminary data.</text>
</comment>
<evidence type="ECO:0000256" key="1">
    <source>
        <dbReference type="SAM" id="MobiDB-lite"/>
    </source>
</evidence>
<sequence length="148" mass="15029">MNNERDPRSGQVPLPGVTRPAPADGWVPLPDLGRSTPEGRARQARDQGLRRVRRISNWTAAALVVGTGAAAITLAHNAVPITPPAFPGSATSGTTQTGTTAVTHGASGPQVGHSVATTSASGVTTTTTTLPNGKTVVAHSGHATYHDD</sequence>
<feature type="compositionally biased region" description="Basic and acidic residues" evidence="1">
    <location>
        <begin position="37"/>
        <end position="48"/>
    </location>
</feature>
<feature type="region of interest" description="Disordered" evidence="1">
    <location>
        <begin position="1"/>
        <end position="48"/>
    </location>
</feature>
<evidence type="ECO:0000313" key="4">
    <source>
        <dbReference type="Proteomes" id="UP000535511"/>
    </source>
</evidence>
<reference evidence="3 4" key="1">
    <citation type="submission" date="2020-07" db="EMBL/GenBank/DDBJ databases">
        <title>Sequencing the genomes of 1000 actinobacteria strains.</title>
        <authorList>
            <person name="Klenk H.-P."/>
        </authorList>
    </citation>
    <scope>NUCLEOTIDE SEQUENCE [LARGE SCALE GENOMIC DNA]</scope>
    <source>
        <strain evidence="3 4">DSM 21350</strain>
    </source>
</reference>
<feature type="compositionally biased region" description="Low complexity" evidence="1">
    <location>
        <begin position="114"/>
        <end position="129"/>
    </location>
</feature>
<evidence type="ECO:0000256" key="2">
    <source>
        <dbReference type="SAM" id="Phobius"/>
    </source>
</evidence>
<name>A0A7Y9JBV2_9ACTN</name>
<dbReference type="Proteomes" id="UP000535511">
    <property type="component" value="Unassembled WGS sequence"/>
</dbReference>
<dbReference type="AlphaFoldDB" id="A0A7Y9JBV2"/>
<keyword evidence="4" id="KW-1185">Reference proteome</keyword>
<keyword evidence="2" id="KW-0472">Membrane</keyword>
<dbReference type="EMBL" id="JACCBG010000001">
    <property type="protein sequence ID" value="NYD42743.1"/>
    <property type="molecule type" value="Genomic_DNA"/>
</dbReference>
<gene>
    <name evidence="3" type="ORF">BJZ21_002826</name>
</gene>
<keyword evidence="2" id="KW-1133">Transmembrane helix</keyword>
<protein>
    <submittedName>
        <fullName evidence="3">Uncharacterized protein</fullName>
    </submittedName>
</protein>
<feature type="transmembrane region" description="Helical" evidence="2">
    <location>
        <begin position="55"/>
        <end position="75"/>
    </location>
</feature>
<evidence type="ECO:0000313" key="3">
    <source>
        <dbReference type="EMBL" id="NYD42743.1"/>
    </source>
</evidence>
<dbReference type="RefSeq" id="WP_179664338.1">
    <property type="nucleotide sequence ID" value="NZ_JACCBG010000001.1"/>
</dbReference>
<feature type="compositionally biased region" description="Low complexity" evidence="1">
    <location>
        <begin position="88"/>
        <end position="106"/>
    </location>
</feature>
<feature type="region of interest" description="Disordered" evidence="1">
    <location>
        <begin position="86"/>
        <end position="148"/>
    </location>
</feature>
<keyword evidence="2" id="KW-0812">Transmembrane</keyword>
<organism evidence="3 4">
    <name type="scientific">Nocardioides panaciterrulae</name>
    <dbReference type="NCBI Taxonomy" id="661492"/>
    <lineage>
        <taxon>Bacteria</taxon>
        <taxon>Bacillati</taxon>
        <taxon>Actinomycetota</taxon>
        <taxon>Actinomycetes</taxon>
        <taxon>Propionibacteriales</taxon>
        <taxon>Nocardioidaceae</taxon>
        <taxon>Nocardioides</taxon>
    </lineage>
</organism>
<proteinExistence type="predicted"/>